<sequence>MSIPSTDTTRAATWKLLQPETPHPVKSTLVPGDGNQGSDQSIFDPDMRVPVNPADFRDGGKYRSIVKIQSRFEDQRSDQSVWMMGTGWLVSPDLLVTAGHVVYDWSHRLGACTQMKCYIGYNGRDSVKSHQVQSRHGVDVVTTAEWVETDRNRTRDVAFVRLNRPFEGNLGTFRFETTPPSGDGINLGVVGYPGDRTLNDEFGAQMYAEFASTKYDLDESPRNLLDYQISAFGGQTGAPILRQDQGRLVPIGTHCYGDGDLCNSGTSIGNKHGNDYTSYINLLHSPSDFGSQVNIVEVPSKREGV</sequence>
<dbReference type="SUPFAM" id="SSF50494">
    <property type="entry name" value="Trypsin-like serine proteases"/>
    <property type="match status" value="1"/>
</dbReference>
<protein>
    <recommendedName>
        <fullName evidence="5">Serine protease</fullName>
    </recommendedName>
</protein>
<dbReference type="InterPro" id="IPR043504">
    <property type="entry name" value="Peptidase_S1_PA_chymotrypsin"/>
</dbReference>
<evidence type="ECO:0000313" key="3">
    <source>
        <dbReference type="EMBL" id="KAJ4314182.1"/>
    </source>
</evidence>
<dbReference type="InterPro" id="IPR050966">
    <property type="entry name" value="Glutamyl_endopeptidase"/>
</dbReference>
<organism evidence="3 4">
    <name type="scientific">Fusarium piperis</name>
    <dbReference type="NCBI Taxonomy" id="1435070"/>
    <lineage>
        <taxon>Eukaryota</taxon>
        <taxon>Fungi</taxon>
        <taxon>Dikarya</taxon>
        <taxon>Ascomycota</taxon>
        <taxon>Pezizomycotina</taxon>
        <taxon>Sordariomycetes</taxon>
        <taxon>Hypocreomycetidae</taxon>
        <taxon>Hypocreales</taxon>
        <taxon>Nectriaceae</taxon>
        <taxon>Fusarium</taxon>
        <taxon>Fusarium solani species complex</taxon>
    </lineage>
</organism>
<name>A0A9W9BKZ5_9HYPO</name>
<dbReference type="InterPro" id="IPR009003">
    <property type="entry name" value="Peptidase_S1_PA"/>
</dbReference>
<reference evidence="3" key="1">
    <citation type="submission" date="2022-10" db="EMBL/GenBank/DDBJ databases">
        <title>Tapping the CABI collections for fungal endophytes: first genome assemblies for Collariella, Neodidymelliopsis, Ascochyta clinopodiicola, Didymella pomorum, Didymosphaeria variabile, Neocosmospora piperis and Neocucurbitaria cava.</title>
        <authorList>
            <person name="Hill R."/>
        </authorList>
    </citation>
    <scope>NUCLEOTIDE SEQUENCE</scope>
    <source>
        <strain evidence="3">IMI 366586</strain>
    </source>
</reference>
<evidence type="ECO:0000256" key="2">
    <source>
        <dbReference type="SAM" id="MobiDB-lite"/>
    </source>
</evidence>
<dbReference type="Gene3D" id="2.40.10.10">
    <property type="entry name" value="Trypsin-like serine proteases"/>
    <property type="match status" value="2"/>
</dbReference>
<feature type="region of interest" description="Disordered" evidence="2">
    <location>
        <begin position="21"/>
        <end position="48"/>
    </location>
</feature>
<comment type="caution">
    <text evidence="3">The sequence shown here is derived from an EMBL/GenBank/DDBJ whole genome shotgun (WGS) entry which is preliminary data.</text>
</comment>
<dbReference type="AlphaFoldDB" id="A0A9W9BKZ5"/>
<evidence type="ECO:0000313" key="4">
    <source>
        <dbReference type="Proteomes" id="UP001140502"/>
    </source>
</evidence>
<dbReference type="OrthoDB" id="3693942at2759"/>
<dbReference type="PANTHER" id="PTHR15462">
    <property type="entry name" value="SERINE PROTEASE"/>
    <property type="match status" value="1"/>
</dbReference>
<proteinExistence type="predicted"/>
<accession>A0A9W9BKZ5</accession>
<dbReference type="EMBL" id="JAPEUR010000237">
    <property type="protein sequence ID" value="KAJ4314182.1"/>
    <property type="molecule type" value="Genomic_DNA"/>
</dbReference>
<gene>
    <name evidence="3" type="ORF">N0V84_009018</name>
</gene>
<keyword evidence="1" id="KW-0732">Signal</keyword>
<keyword evidence="4" id="KW-1185">Reference proteome</keyword>
<dbReference type="Proteomes" id="UP001140502">
    <property type="component" value="Unassembled WGS sequence"/>
</dbReference>
<dbReference type="Pfam" id="PF13365">
    <property type="entry name" value="Trypsin_2"/>
    <property type="match status" value="1"/>
</dbReference>
<dbReference type="PANTHER" id="PTHR15462:SF8">
    <property type="entry name" value="SERINE PROTEASE"/>
    <property type="match status" value="1"/>
</dbReference>
<evidence type="ECO:0008006" key="5">
    <source>
        <dbReference type="Google" id="ProtNLM"/>
    </source>
</evidence>
<evidence type="ECO:0000256" key="1">
    <source>
        <dbReference type="ARBA" id="ARBA00022729"/>
    </source>
</evidence>